<comment type="caution">
    <text evidence="1">The sequence shown here is derived from an EMBL/GenBank/DDBJ whole genome shotgun (WGS) entry which is preliminary data.</text>
</comment>
<proteinExistence type="predicted"/>
<dbReference type="RefSeq" id="WP_340269522.1">
    <property type="nucleotide sequence ID" value="NZ_JBBEOG010000004.1"/>
</dbReference>
<protein>
    <submittedName>
        <fullName evidence="1">Uncharacterized protein</fullName>
    </submittedName>
</protein>
<evidence type="ECO:0000313" key="2">
    <source>
        <dbReference type="Proteomes" id="UP001596122"/>
    </source>
</evidence>
<dbReference type="EMBL" id="JBHSLD010000009">
    <property type="protein sequence ID" value="MFC5381599.1"/>
    <property type="molecule type" value="Genomic_DNA"/>
</dbReference>
<reference evidence="2" key="1">
    <citation type="journal article" date="2019" name="Int. J. Syst. Evol. Microbiol.">
        <title>The Global Catalogue of Microorganisms (GCM) 10K type strain sequencing project: providing services to taxonomists for standard genome sequencing and annotation.</title>
        <authorList>
            <consortium name="The Broad Institute Genomics Platform"/>
            <consortium name="The Broad Institute Genome Sequencing Center for Infectious Disease"/>
            <person name="Wu L."/>
            <person name="Ma J."/>
        </authorList>
    </citation>
    <scope>NUCLEOTIDE SEQUENCE [LARGE SCALE GENOMIC DNA]</scope>
    <source>
        <strain evidence="2">CCUG 43114</strain>
    </source>
</reference>
<name>A0ABW0GPP0_9MICO</name>
<accession>A0ABW0GPP0</accession>
<evidence type="ECO:0000313" key="1">
    <source>
        <dbReference type="EMBL" id="MFC5381599.1"/>
    </source>
</evidence>
<gene>
    <name evidence="1" type="ORF">ACFPJ6_12440</name>
</gene>
<organism evidence="1 2">
    <name type="scientific">Aquipuribacter nitratireducens</name>
    <dbReference type="NCBI Taxonomy" id="650104"/>
    <lineage>
        <taxon>Bacteria</taxon>
        <taxon>Bacillati</taxon>
        <taxon>Actinomycetota</taxon>
        <taxon>Actinomycetes</taxon>
        <taxon>Micrococcales</taxon>
        <taxon>Intrasporangiaceae</taxon>
        <taxon>Aquipuribacter</taxon>
    </lineage>
</organism>
<keyword evidence="2" id="KW-1185">Reference proteome</keyword>
<dbReference type="Proteomes" id="UP001596122">
    <property type="component" value="Unassembled WGS sequence"/>
</dbReference>
<sequence>MTLAPERAHRSATEPLLAAPTPRAWLDEHLHAHLARHDGPDADSHRWVTYGELLDGGLARLHAEVHAREGGTTQMVAKWVVTWTAGRVADVVGFVLAAGGAGLLADTVGVGGDGLRWRQDPEGWADRLDVRGATLLVTPEHPWARLADVPVPPGQHRVELVADEAELVTRTVDALVRAVRPLVDAVRGLARVGARALWAEVADEVGMATLYQPQLPVRDDAVARLQAALQAPGAPWRVSPSVRTVSTSWGRAYLGQKGGCCLAYQRPDPDPVPDEEMTDALREYHARFPPERGTKRVCTTCSLRDPAGCAERQLWWLEKSLAT</sequence>